<dbReference type="PANTHER" id="PTHR12461">
    <property type="entry name" value="HYPOXIA-INDUCIBLE FACTOR 1 ALPHA INHIBITOR-RELATED"/>
    <property type="match status" value="1"/>
</dbReference>
<protein>
    <recommendedName>
        <fullName evidence="1">JmjC domain-containing protein</fullName>
    </recommendedName>
</protein>
<reference evidence="2 3" key="1">
    <citation type="journal article" date="2023" name="Sci. Data">
        <title>Genome assembly of the Korean intertidal mud-creeper Batillaria attramentaria.</title>
        <authorList>
            <person name="Patra A.K."/>
            <person name="Ho P.T."/>
            <person name="Jun S."/>
            <person name="Lee S.J."/>
            <person name="Kim Y."/>
            <person name="Won Y.J."/>
        </authorList>
    </citation>
    <scope>NUCLEOTIDE SEQUENCE [LARGE SCALE GENOMIC DNA]</scope>
    <source>
        <strain evidence="2">Wonlab-2016</strain>
    </source>
</reference>
<dbReference type="InterPro" id="IPR041667">
    <property type="entry name" value="Cupin_8"/>
</dbReference>
<sequence>MAVLAERCLGVAICEPEIVVLCVFILANLPAQVAVTPVLTPKDVFSITREKCLVAISDTLLQQKTRVGKETSIDRLLDLADVAFREEPNVVFGVLNFEDFSMPSGEKLEFNQNTKAPTAVVFHQTMENYLNLTRVVYRGSGSVADFIAFVNEHCNTYRAEDGRLTLQGLRRKALLEDLFKVEQSPQSVTISQVFQTPDLLHSDKNCLRKDGSDVCHSSQTIHRGMEKLHDIPQCERISLPSRHKFFNEYLARSRPVIITDAMDNWPAMSKWTTEFLRDRYGDRYVHVHLTPNGVYDGVEPASIWDDFKLPQADLKYTPYPDLILVRPAVLDMKFSDFLDLIRNVSEGKMKGVSAYVEYEPLSYDIPELIDDVEVMPFLENTLQAMTGNPINMWLSDGNTLGKIHFDKFENFLCQISGEKEVILFEPHNNERFYEAYILQASRTYNATTKEFLGAKKPSARTGVFSPVDIQQPDLERFKKFGEARPMSCTIKQGEVLFMPAFWWHEVQSRPSPTEHRNLAVNFW</sequence>
<dbReference type="InterPro" id="IPR014710">
    <property type="entry name" value="RmlC-like_jellyroll"/>
</dbReference>
<accession>A0ABD0JVA2</accession>
<dbReference type="InterPro" id="IPR003347">
    <property type="entry name" value="JmjC_dom"/>
</dbReference>
<comment type="caution">
    <text evidence="2">The sequence shown here is derived from an EMBL/GenBank/DDBJ whole genome shotgun (WGS) entry which is preliminary data.</text>
</comment>
<evidence type="ECO:0000313" key="3">
    <source>
        <dbReference type="Proteomes" id="UP001519460"/>
    </source>
</evidence>
<name>A0ABD0JVA2_9CAEN</name>
<evidence type="ECO:0000259" key="1">
    <source>
        <dbReference type="PROSITE" id="PS51184"/>
    </source>
</evidence>
<dbReference type="SUPFAM" id="SSF51197">
    <property type="entry name" value="Clavaminate synthase-like"/>
    <property type="match status" value="1"/>
</dbReference>
<organism evidence="2 3">
    <name type="scientific">Batillaria attramentaria</name>
    <dbReference type="NCBI Taxonomy" id="370345"/>
    <lineage>
        <taxon>Eukaryota</taxon>
        <taxon>Metazoa</taxon>
        <taxon>Spiralia</taxon>
        <taxon>Lophotrochozoa</taxon>
        <taxon>Mollusca</taxon>
        <taxon>Gastropoda</taxon>
        <taxon>Caenogastropoda</taxon>
        <taxon>Sorbeoconcha</taxon>
        <taxon>Cerithioidea</taxon>
        <taxon>Batillariidae</taxon>
        <taxon>Batillaria</taxon>
    </lineage>
</organism>
<dbReference type="PROSITE" id="PS51184">
    <property type="entry name" value="JMJC"/>
    <property type="match status" value="1"/>
</dbReference>
<proteinExistence type="predicted"/>
<dbReference type="AlphaFoldDB" id="A0ABD0JVA2"/>
<feature type="domain" description="JmjC" evidence="1">
    <location>
        <begin position="354"/>
        <end position="523"/>
    </location>
</feature>
<evidence type="ECO:0000313" key="2">
    <source>
        <dbReference type="EMBL" id="KAK7478614.1"/>
    </source>
</evidence>
<dbReference type="Gene3D" id="2.60.120.10">
    <property type="entry name" value="Jelly Rolls"/>
    <property type="match status" value="1"/>
</dbReference>
<dbReference type="SMART" id="SM00558">
    <property type="entry name" value="JmjC"/>
    <property type="match status" value="1"/>
</dbReference>
<dbReference type="PANTHER" id="PTHR12461:SF83">
    <property type="entry name" value="JMJC DOMAIN-CONTAINING PROTEIN"/>
    <property type="match status" value="1"/>
</dbReference>
<keyword evidence="3" id="KW-1185">Reference proteome</keyword>
<dbReference type="Proteomes" id="UP001519460">
    <property type="component" value="Unassembled WGS sequence"/>
</dbReference>
<dbReference type="Pfam" id="PF13621">
    <property type="entry name" value="Cupin_8"/>
    <property type="match status" value="1"/>
</dbReference>
<gene>
    <name evidence="2" type="ORF">BaRGS_00030146</name>
</gene>
<dbReference type="EMBL" id="JACVVK020000321">
    <property type="protein sequence ID" value="KAK7478614.1"/>
    <property type="molecule type" value="Genomic_DNA"/>
</dbReference>